<dbReference type="AlphaFoldDB" id="A0A120FXQ0"/>
<sequence length="206" mass="21389">MVSPLTTLTATLLLIGAGPVWAVSSQDLTVKGVITPSACAPVVSGGGTVDFGKVSVKDLNADTYTDLPRETMLLSVRCEGPTIFTLNTIDNRAGTAASHFSWHGLGMTPSDEKVGDAGLGLYSPVADGIPVRTITSRDGGVTWIPSVMLSHTLLTAVADSDGLAPIAVQELDAEIRLITHIAPASNLTLTDEVPIDGHATVQVNYL</sequence>
<dbReference type="EMBL" id="LCYC01000058">
    <property type="protein sequence ID" value="KWV71848.1"/>
    <property type="molecule type" value="Genomic_DNA"/>
</dbReference>
<feature type="signal peptide" evidence="1">
    <location>
        <begin position="1"/>
        <end position="22"/>
    </location>
</feature>
<evidence type="ECO:0008006" key="4">
    <source>
        <dbReference type="Google" id="ProtNLM"/>
    </source>
</evidence>
<evidence type="ECO:0000256" key="1">
    <source>
        <dbReference type="SAM" id="SignalP"/>
    </source>
</evidence>
<keyword evidence="1" id="KW-0732">Signal</keyword>
<reference evidence="2 3" key="1">
    <citation type="submission" date="2015-05" db="EMBL/GenBank/DDBJ databases">
        <title>A genomic and transcriptomic approach to investigate the blue pigment phenotype in Pseudomonas fluorescens.</title>
        <authorList>
            <person name="Andreani N.A."/>
            <person name="Cardazzo B."/>
        </authorList>
    </citation>
    <scope>NUCLEOTIDE SEQUENCE [LARGE SCALE GENOMIC DNA]</scope>
    <source>
        <strain evidence="2 3">Ps_40</strain>
    </source>
</reference>
<comment type="caution">
    <text evidence="2">The sequence shown here is derived from an EMBL/GenBank/DDBJ whole genome shotgun (WGS) entry which is preliminary data.</text>
</comment>
<dbReference type="Proteomes" id="UP000063434">
    <property type="component" value="Unassembled WGS sequence"/>
</dbReference>
<name>A0A120FXQ0_PSEFL</name>
<dbReference type="Pfam" id="PF06551">
    <property type="entry name" value="DUF1120"/>
    <property type="match status" value="1"/>
</dbReference>
<accession>A0A120FXQ0</accession>
<dbReference type="PATRIC" id="fig|294.195.peg.4689"/>
<organism evidence="2 3">
    <name type="scientific">Pseudomonas fluorescens</name>
    <dbReference type="NCBI Taxonomy" id="294"/>
    <lineage>
        <taxon>Bacteria</taxon>
        <taxon>Pseudomonadati</taxon>
        <taxon>Pseudomonadota</taxon>
        <taxon>Gammaproteobacteria</taxon>
        <taxon>Pseudomonadales</taxon>
        <taxon>Pseudomonadaceae</taxon>
        <taxon>Pseudomonas</taxon>
    </lineage>
</organism>
<feature type="chain" id="PRO_5007165689" description="DUF1120 domain-containing protein" evidence="1">
    <location>
        <begin position="23"/>
        <end position="206"/>
    </location>
</feature>
<gene>
    <name evidence="2" type="ORF">PFL603g_04389</name>
</gene>
<evidence type="ECO:0000313" key="2">
    <source>
        <dbReference type="EMBL" id="KWV71848.1"/>
    </source>
</evidence>
<protein>
    <recommendedName>
        <fullName evidence="4">DUF1120 domain-containing protein</fullName>
    </recommendedName>
</protein>
<dbReference type="RefSeq" id="WP_056789819.1">
    <property type="nucleotide sequence ID" value="NZ_LCYC01000058.1"/>
</dbReference>
<evidence type="ECO:0000313" key="3">
    <source>
        <dbReference type="Proteomes" id="UP000063434"/>
    </source>
</evidence>
<dbReference type="InterPro" id="IPR010546">
    <property type="entry name" value="DUF1120"/>
</dbReference>
<proteinExistence type="predicted"/>